<protein>
    <submittedName>
        <fullName evidence="3">2-deoxy-D-gluconate 3-dehydrogenase</fullName>
    </submittedName>
</protein>
<dbReference type="RefSeq" id="WP_102072104.1">
    <property type="nucleotide sequence ID" value="NZ_PDNW01000001.1"/>
</dbReference>
<dbReference type="EMBL" id="PDNW01000001">
    <property type="protein sequence ID" value="PLC51612.1"/>
    <property type="molecule type" value="Genomic_DNA"/>
</dbReference>
<dbReference type="InterPro" id="IPR036291">
    <property type="entry name" value="NAD(P)-bd_dom_sf"/>
</dbReference>
<dbReference type="SUPFAM" id="SSF51735">
    <property type="entry name" value="NAD(P)-binding Rossmann-fold domains"/>
    <property type="match status" value="1"/>
</dbReference>
<sequence length="255" mass="26960">MHNQFDLSGKVALVTGASGGLGGHFAQTLGLAGAKVVVAGRRAESLNALVLDLRQQGIQAHAVVADVTDESAIRACFDEAQAEHGLVDVAVCTAGSTVQKSSLSMSAQDWDQVLDVNLKGCWLVANEAARRLVKAQRPGSIINISSILGYRVAGNVLPYTVSKAGLEQMTRALALEWARYGIRVNALAPGYIETDLNRDFFASEAGQSMIKRIPQRRLGQVSDLDGALLLLASDASLYMTGSSIVIDGGHLQSTL</sequence>
<evidence type="ECO:0000313" key="3">
    <source>
        <dbReference type="EMBL" id="PLC51612.1"/>
    </source>
</evidence>
<dbReference type="Pfam" id="PF13561">
    <property type="entry name" value="adh_short_C2"/>
    <property type="match status" value="1"/>
</dbReference>
<dbReference type="PANTHER" id="PTHR42760">
    <property type="entry name" value="SHORT-CHAIN DEHYDROGENASES/REDUCTASES FAMILY MEMBER"/>
    <property type="match status" value="1"/>
</dbReference>
<dbReference type="SMART" id="SM00822">
    <property type="entry name" value="PKS_KR"/>
    <property type="match status" value="1"/>
</dbReference>
<dbReference type="PROSITE" id="PS00061">
    <property type="entry name" value="ADH_SHORT"/>
    <property type="match status" value="1"/>
</dbReference>
<dbReference type="GO" id="GO:0016616">
    <property type="term" value="F:oxidoreductase activity, acting on the CH-OH group of donors, NAD or NADP as acceptor"/>
    <property type="evidence" value="ECO:0007669"/>
    <property type="project" value="TreeGrafter"/>
</dbReference>
<reference evidence="3 4" key="1">
    <citation type="submission" date="2017-10" db="EMBL/GenBank/DDBJ databases">
        <title>Two draft genome sequences of Pusillimonas sp. strains isolated from a nitrate- and radionuclide-contaminated groundwater in Russia.</title>
        <authorList>
            <person name="Grouzdev D.S."/>
            <person name="Tourova T.P."/>
            <person name="Goeva M.A."/>
            <person name="Babich T.L."/>
            <person name="Sokolova D.S."/>
            <person name="Abdullin R."/>
            <person name="Poltaraus A.B."/>
            <person name="Toshchakov S.V."/>
            <person name="Nazina T.N."/>
        </authorList>
    </citation>
    <scope>NUCLEOTIDE SEQUENCE [LARGE SCALE GENOMIC DNA]</scope>
    <source>
        <strain evidence="3 4">JR1/69-3-13</strain>
    </source>
</reference>
<dbReference type="Proteomes" id="UP000234190">
    <property type="component" value="Unassembled WGS sequence"/>
</dbReference>
<dbReference type="InterPro" id="IPR002347">
    <property type="entry name" value="SDR_fam"/>
</dbReference>
<gene>
    <name evidence="3" type="ORF">CR159_00840</name>
</gene>
<evidence type="ECO:0000259" key="2">
    <source>
        <dbReference type="SMART" id="SM00822"/>
    </source>
</evidence>
<comment type="similarity">
    <text evidence="1">Belongs to the short-chain dehydrogenases/reductases (SDR) family.</text>
</comment>
<comment type="caution">
    <text evidence="3">The sequence shown here is derived from an EMBL/GenBank/DDBJ whole genome shotgun (WGS) entry which is preliminary data.</text>
</comment>
<dbReference type="Gene3D" id="3.40.50.720">
    <property type="entry name" value="NAD(P)-binding Rossmann-like Domain"/>
    <property type="match status" value="1"/>
</dbReference>
<feature type="domain" description="Ketoreductase" evidence="2">
    <location>
        <begin position="10"/>
        <end position="150"/>
    </location>
</feature>
<evidence type="ECO:0000313" key="4">
    <source>
        <dbReference type="Proteomes" id="UP000234190"/>
    </source>
</evidence>
<proteinExistence type="inferred from homology"/>
<dbReference type="AlphaFoldDB" id="A0A2N4U9B2"/>
<dbReference type="InterPro" id="IPR057326">
    <property type="entry name" value="KR_dom"/>
</dbReference>
<dbReference type="InterPro" id="IPR020904">
    <property type="entry name" value="Sc_DH/Rdtase_CS"/>
</dbReference>
<dbReference type="PRINTS" id="PR00080">
    <property type="entry name" value="SDRFAMILY"/>
</dbReference>
<accession>A0A2N4U9B2</accession>
<name>A0A2N4U9B2_9BURK</name>
<dbReference type="PRINTS" id="PR00081">
    <property type="entry name" value="GDHRDH"/>
</dbReference>
<keyword evidence="4" id="KW-1185">Reference proteome</keyword>
<evidence type="ECO:0000256" key="1">
    <source>
        <dbReference type="ARBA" id="ARBA00006484"/>
    </source>
</evidence>
<dbReference type="OrthoDB" id="9803333at2"/>
<organism evidence="3 4">
    <name type="scientific">Pollutimonas subterranea</name>
    <dbReference type="NCBI Taxonomy" id="2045210"/>
    <lineage>
        <taxon>Bacteria</taxon>
        <taxon>Pseudomonadati</taxon>
        <taxon>Pseudomonadota</taxon>
        <taxon>Betaproteobacteria</taxon>
        <taxon>Burkholderiales</taxon>
        <taxon>Alcaligenaceae</taxon>
        <taxon>Pollutimonas</taxon>
    </lineage>
</organism>
<dbReference type="GO" id="GO:0030497">
    <property type="term" value="P:fatty acid elongation"/>
    <property type="evidence" value="ECO:0007669"/>
    <property type="project" value="TreeGrafter"/>
</dbReference>
<dbReference type="CDD" id="cd05233">
    <property type="entry name" value="SDR_c"/>
    <property type="match status" value="1"/>
</dbReference>
<dbReference type="FunFam" id="3.40.50.720:FF:000084">
    <property type="entry name" value="Short-chain dehydrogenase reductase"/>
    <property type="match status" value="1"/>
</dbReference>
<dbReference type="PANTHER" id="PTHR42760:SF135">
    <property type="entry name" value="BLL7886 PROTEIN"/>
    <property type="match status" value="1"/>
</dbReference>